<name>A0A8T4L7D8_9ARCH</name>
<organism evidence="2 3">
    <name type="scientific">Candidatus Iainarchaeum sp</name>
    <dbReference type="NCBI Taxonomy" id="3101447"/>
    <lineage>
        <taxon>Archaea</taxon>
        <taxon>Candidatus Iainarchaeota</taxon>
        <taxon>Candidatus Iainarchaeia</taxon>
        <taxon>Candidatus Iainarchaeales</taxon>
        <taxon>Candidatus Iainarchaeaceae</taxon>
        <taxon>Candidatus Iainarchaeum</taxon>
    </lineage>
</organism>
<proteinExistence type="predicted"/>
<keyword evidence="1" id="KW-0812">Transmembrane</keyword>
<dbReference type="AlphaFoldDB" id="A0A8T4L7D8"/>
<protein>
    <submittedName>
        <fullName evidence="2">Uncharacterized protein</fullName>
    </submittedName>
</protein>
<comment type="caution">
    <text evidence="2">The sequence shown here is derived from an EMBL/GenBank/DDBJ whole genome shotgun (WGS) entry which is preliminary data.</text>
</comment>
<dbReference type="Proteomes" id="UP000675968">
    <property type="component" value="Unassembled WGS sequence"/>
</dbReference>
<keyword evidence="1" id="KW-1133">Transmembrane helix</keyword>
<evidence type="ECO:0000313" key="3">
    <source>
        <dbReference type="Proteomes" id="UP000675968"/>
    </source>
</evidence>
<dbReference type="EMBL" id="JAGVWC010000009">
    <property type="protein sequence ID" value="MBS3061439.1"/>
    <property type="molecule type" value="Genomic_DNA"/>
</dbReference>
<accession>A0A8T4L7D8</accession>
<keyword evidence="1" id="KW-0472">Membrane</keyword>
<reference evidence="2" key="1">
    <citation type="submission" date="2021-03" db="EMBL/GenBank/DDBJ databases">
        <authorList>
            <person name="Jaffe A."/>
        </authorList>
    </citation>
    <scope>NUCLEOTIDE SEQUENCE</scope>
    <source>
        <strain evidence="2">RIFCSPLOWO2_01_FULL_AR10_48_17</strain>
    </source>
</reference>
<evidence type="ECO:0000256" key="1">
    <source>
        <dbReference type="SAM" id="Phobius"/>
    </source>
</evidence>
<evidence type="ECO:0000313" key="2">
    <source>
        <dbReference type="EMBL" id="MBS3061439.1"/>
    </source>
</evidence>
<gene>
    <name evidence="2" type="ORF">J4215_02545</name>
</gene>
<feature type="transmembrane region" description="Helical" evidence="1">
    <location>
        <begin position="13"/>
        <end position="35"/>
    </location>
</feature>
<sequence length="175" mass="19762">MKNRGQESAPFEVLISVIIMGFVIVIAFTAMNVLMEEQCKAEIKRSGSELKSKVQEVVKGTDTQLNFFPPGCFDQKKESIKLRVLNSEPLCNYYCGGTKRECLLFEYDAVDWRELICLESASVLTQFLTSSPCQDRDGYKLVNFKDSIPRGAYTLVNKSGNNSAFPNICAYVRER</sequence>
<reference evidence="2" key="2">
    <citation type="submission" date="2021-05" db="EMBL/GenBank/DDBJ databases">
        <title>Protein family content uncovers lineage relationships and bacterial pathway maintenance mechanisms in DPANN archaea.</title>
        <authorList>
            <person name="Castelle C.J."/>
            <person name="Meheust R."/>
            <person name="Jaffe A.L."/>
            <person name="Seitz K."/>
            <person name="Gong X."/>
            <person name="Baker B.J."/>
            <person name="Banfield J.F."/>
        </authorList>
    </citation>
    <scope>NUCLEOTIDE SEQUENCE</scope>
    <source>
        <strain evidence="2">RIFCSPLOWO2_01_FULL_AR10_48_17</strain>
    </source>
</reference>